<protein>
    <submittedName>
        <fullName evidence="1">Uncharacterized protein</fullName>
    </submittedName>
</protein>
<keyword evidence="2" id="KW-1185">Reference proteome</keyword>
<reference evidence="1" key="1">
    <citation type="submission" date="2023-06" db="EMBL/GenBank/DDBJ databases">
        <title>Genome-scale phylogeny and comparative genomics of the fungal order Sordariales.</title>
        <authorList>
            <consortium name="Lawrence Berkeley National Laboratory"/>
            <person name="Hensen N."/>
            <person name="Bonometti L."/>
            <person name="Westerberg I."/>
            <person name="Brannstrom I.O."/>
            <person name="Guillou S."/>
            <person name="Cros-Aarteil S."/>
            <person name="Calhoun S."/>
            <person name="Haridas S."/>
            <person name="Kuo A."/>
            <person name="Mondo S."/>
            <person name="Pangilinan J."/>
            <person name="Riley R."/>
            <person name="Labutti K."/>
            <person name="Andreopoulos B."/>
            <person name="Lipzen A."/>
            <person name="Chen C."/>
            <person name="Yanf M."/>
            <person name="Daum C."/>
            <person name="Ng V."/>
            <person name="Clum A."/>
            <person name="Steindorff A."/>
            <person name="Ohm R."/>
            <person name="Martin F."/>
            <person name="Silar P."/>
            <person name="Natvig D."/>
            <person name="Lalanne C."/>
            <person name="Gautier V."/>
            <person name="Ament-Velasquez S.L."/>
            <person name="Kruys A."/>
            <person name="Hutchinson M.I."/>
            <person name="Powell A.J."/>
            <person name="Barry K."/>
            <person name="Miller A.N."/>
            <person name="Grigoriev I.V."/>
            <person name="Debuchy R."/>
            <person name="Gladieux P."/>
            <person name="Thoren M.H."/>
            <person name="Johannesson H."/>
        </authorList>
    </citation>
    <scope>NUCLEOTIDE SEQUENCE</scope>
    <source>
        <strain evidence="1">SMH4607-1</strain>
    </source>
</reference>
<evidence type="ECO:0000313" key="1">
    <source>
        <dbReference type="EMBL" id="KAK0725362.1"/>
    </source>
</evidence>
<dbReference type="Proteomes" id="UP001172102">
    <property type="component" value="Unassembled WGS sequence"/>
</dbReference>
<dbReference type="AlphaFoldDB" id="A0AA40E532"/>
<comment type="caution">
    <text evidence="1">The sequence shown here is derived from an EMBL/GenBank/DDBJ whole genome shotgun (WGS) entry which is preliminary data.</text>
</comment>
<organism evidence="1 2">
    <name type="scientific">Lasiosphaeris hirsuta</name>
    <dbReference type="NCBI Taxonomy" id="260670"/>
    <lineage>
        <taxon>Eukaryota</taxon>
        <taxon>Fungi</taxon>
        <taxon>Dikarya</taxon>
        <taxon>Ascomycota</taxon>
        <taxon>Pezizomycotina</taxon>
        <taxon>Sordariomycetes</taxon>
        <taxon>Sordariomycetidae</taxon>
        <taxon>Sordariales</taxon>
        <taxon>Lasiosphaeriaceae</taxon>
        <taxon>Lasiosphaeris</taxon>
    </lineage>
</organism>
<sequence length="200" mass="22233">MRTPPSTRTQSSHSLISSLRRPPSLECEAFLCFSRFFARPPTPIPGSVTYVRLHPNFLYFFRPHIGPDSIDASCCRTGPGIHVAAVFWNAILCFFLSSRPPRLQSALAIALTQPLLCCIKMTGYASPRRQFYCRHILPHVAAPVSKISASASKVTIDDIARCPATISREAIRTLTTPYLFRAQRPLILTQITTSIDESLS</sequence>
<accession>A0AA40E532</accession>
<gene>
    <name evidence="1" type="ORF">B0H67DRAFT_129453</name>
</gene>
<name>A0AA40E532_9PEZI</name>
<dbReference type="EMBL" id="JAUKUA010000002">
    <property type="protein sequence ID" value="KAK0725362.1"/>
    <property type="molecule type" value="Genomic_DNA"/>
</dbReference>
<evidence type="ECO:0000313" key="2">
    <source>
        <dbReference type="Proteomes" id="UP001172102"/>
    </source>
</evidence>
<proteinExistence type="predicted"/>